<dbReference type="PANTHER" id="PTHR10357:SF179">
    <property type="entry name" value="NEUTRAL AND BASIC AMINO ACID TRANSPORT PROTEIN RBAT"/>
    <property type="match status" value="1"/>
</dbReference>
<feature type="region of interest" description="Disordered" evidence="3">
    <location>
        <begin position="1"/>
        <end position="46"/>
    </location>
</feature>
<dbReference type="Gene3D" id="3.90.400.10">
    <property type="entry name" value="Oligo-1,6-glucosidase, Domain 2"/>
    <property type="match status" value="1"/>
</dbReference>
<dbReference type="GO" id="GO:0004556">
    <property type="term" value="F:alpha-amylase activity"/>
    <property type="evidence" value="ECO:0007669"/>
    <property type="project" value="TreeGrafter"/>
</dbReference>
<keyword evidence="6" id="KW-1185">Reference proteome</keyword>
<feature type="domain" description="Glycosyl hydrolase family 13 catalytic" evidence="4">
    <location>
        <begin position="59"/>
        <end position="461"/>
    </location>
</feature>
<comment type="similarity">
    <text evidence="1">Belongs to the glycosyl hydrolase 13 family.</text>
</comment>
<evidence type="ECO:0000256" key="2">
    <source>
        <dbReference type="ARBA" id="ARBA00023180"/>
    </source>
</evidence>
<dbReference type="InterPro" id="IPR045857">
    <property type="entry name" value="O16G_dom_2"/>
</dbReference>
<sequence>MSHAQTPSTPRPPAQPGARGAQPTETRDVRHPSSRPERAGAASARLTDPDWWRQAAVYQVYPRSFADSDGDGIGDIRGVTSRLDYLKDLGVDALWLSPFYPSPLADGGYDVSDYRDVDPRLGTLDDLRDLVAGAHARGLHLIVDLVPNHTSDQHPWFRQALAAAPGSAARDRYIFRRGTGPNEEAPPSDWMSHFGGSAWTLLPDGDWYLHLFAAEQPDLNWENRDVRADFLHTIRFWGELGVDGFRVDVAHGLAKDLTEPLRSQPNLDNVLPSDGSDPLYDRDELENIYAEWRAVFNTFTPPLMAVAEAWAPAERLPRYARATSLGQAFSFDLATTEWDSAAFRRVITTGLADASRGEATTTWVLSNHDIVRHATRFGLPAGTPLDAWLLGDGTEPPLDQALGLARARAATLMMLALPGSAYLFQGEELGLPEVADLPRETLADPIWERTGHALKGRDGARVPLPWTASGPGLGFGGSAPWLPQPASFAELAASAQAGVPGSTLELYRRALRLRRELQGPESLEWVDTADCVHFRRPGGWQSLTNCGEHAVALPGRELLLASAHLPGEPVTVVYPNETVWCR</sequence>
<evidence type="ECO:0000313" key="5">
    <source>
        <dbReference type="EMBL" id="RJT88904.1"/>
    </source>
</evidence>
<dbReference type="RefSeq" id="WP_119974381.1">
    <property type="nucleotide sequence ID" value="NZ_JBHSQA010000003.1"/>
</dbReference>
<dbReference type="InterPro" id="IPR006047">
    <property type="entry name" value="GH13_cat_dom"/>
</dbReference>
<proteinExistence type="inferred from homology"/>
<dbReference type="Proteomes" id="UP000272015">
    <property type="component" value="Unassembled WGS sequence"/>
</dbReference>
<dbReference type="SMART" id="SM00642">
    <property type="entry name" value="Aamy"/>
    <property type="match status" value="1"/>
</dbReference>
<name>A0A3A5MUM6_9MICO</name>
<reference evidence="5 6" key="1">
    <citation type="submission" date="2018-09" db="EMBL/GenBank/DDBJ databases">
        <title>Novel species of Cryobacterium.</title>
        <authorList>
            <person name="Liu Q."/>
            <person name="Xin Y.-H."/>
        </authorList>
    </citation>
    <scope>NUCLEOTIDE SEQUENCE [LARGE SCALE GENOMIC DNA]</scope>
    <source>
        <strain evidence="5 6">Hh39</strain>
    </source>
</reference>
<dbReference type="EMBL" id="QZVS01000079">
    <property type="protein sequence ID" value="RJT88904.1"/>
    <property type="molecule type" value="Genomic_DNA"/>
</dbReference>
<dbReference type="SUPFAM" id="SSF51445">
    <property type="entry name" value="(Trans)glycosidases"/>
    <property type="match status" value="1"/>
</dbReference>
<evidence type="ECO:0000256" key="1">
    <source>
        <dbReference type="ARBA" id="ARBA00008061"/>
    </source>
</evidence>
<organism evidence="5 6">
    <name type="scientific">Cryobacterium melibiosiphilum</name>
    <dbReference type="NCBI Taxonomy" id="995039"/>
    <lineage>
        <taxon>Bacteria</taxon>
        <taxon>Bacillati</taxon>
        <taxon>Actinomycetota</taxon>
        <taxon>Actinomycetes</taxon>
        <taxon>Micrococcales</taxon>
        <taxon>Microbacteriaceae</taxon>
        <taxon>Cryobacterium</taxon>
    </lineage>
</organism>
<keyword evidence="2" id="KW-0325">Glycoprotein</keyword>
<dbReference type="Pfam" id="PF00128">
    <property type="entry name" value="Alpha-amylase"/>
    <property type="match status" value="1"/>
</dbReference>
<dbReference type="PANTHER" id="PTHR10357">
    <property type="entry name" value="ALPHA-AMYLASE FAMILY MEMBER"/>
    <property type="match status" value="1"/>
</dbReference>
<accession>A0A3A5MUM6</accession>
<dbReference type="AlphaFoldDB" id="A0A3A5MUM6"/>
<feature type="compositionally biased region" description="Basic and acidic residues" evidence="3">
    <location>
        <begin position="25"/>
        <end position="38"/>
    </location>
</feature>
<dbReference type="InterPro" id="IPR017853">
    <property type="entry name" value="GH"/>
</dbReference>
<dbReference type="CDD" id="cd11332">
    <property type="entry name" value="AmyAc_OligoGlu_TS"/>
    <property type="match status" value="1"/>
</dbReference>
<dbReference type="FunFam" id="3.90.400.10:FF:000001">
    <property type="entry name" value="Maltase A3, isoform A"/>
    <property type="match status" value="1"/>
</dbReference>
<dbReference type="Gene3D" id="3.20.20.80">
    <property type="entry name" value="Glycosidases"/>
    <property type="match status" value="1"/>
</dbReference>
<dbReference type="GO" id="GO:0009313">
    <property type="term" value="P:oligosaccharide catabolic process"/>
    <property type="evidence" value="ECO:0007669"/>
    <property type="project" value="TreeGrafter"/>
</dbReference>
<dbReference type="OrthoDB" id="9043248at2"/>
<evidence type="ECO:0000259" key="4">
    <source>
        <dbReference type="SMART" id="SM00642"/>
    </source>
</evidence>
<protein>
    <submittedName>
        <fullName evidence="5">Alpha-amylase</fullName>
    </submittedName>
</protein>
<gene>
    <name evidence="5" type="ORF">D6T64_08985</name>
</gene>
<evidence type="ECO:0000313" key="6">
    <source>
        <dbReference type="Proteomes" id="UP000272015"/>
    </source>
</evidence>
<comment type="caution">
    <text evidence="5">The sequence shown here is derived from an EMBL/GenBank/DDBJ whole genome shotgun (WGS) entry which is preliminary data.</text>
</comment>
<evidence type="ECO:0000256" key="3">
    <source>
        <dbReference type="SAM" id="MobiDB-lite"/>
    </source>
</evidence>